<organism evidence="7 8">
    <name type="scientific">Gryllus longicercus</name>
    <dbReference type="NCBI Taxonomy" id="2509291"/>
    <lineage>
        <taxon>Eukaryota</taxon>
        <taxon>Metazoa</taxon>
        <taxon>Ecdysozoa</taxon>
        <taxon>Arthropoda</taxon>
        <taxon>Hexapoda</taxon>
        <taxon>Insecta</taxon>
        <taxon>Pterygota</taxon>
        <taxon>Neoptera</taxon>
        <taxon>Polyneoptera</taxon>
        <taxon>Orthoptera</taxon>
        <taxon>Ensifera</taxon>
        <taxon>Gryllidea</taxon>
        <taxon>Grylloidea</taxon>
        <taxon>Gryllidae</taxon>
        <taxon>Gryllinae</taxon>
        <taxon>Gryllus</taxon>
    </lineage>
</organism>
<dbReference type="EMBL" id="JAZDUA010000042">
    <property type="protein sequence ID" value="KAK7871209.1"/>
    <property type="molecule type" value="Genomic_DNA"/>
</dbReference>
<dbReference type="PROSITE" id="PS00028">
    <property type="entry name" value="ZINC_FINGER_C2H2_1"/>
    <property type="match status" value="4"/>
</dbReference>
<evidence type="ECO:0000313" key="7">
    <source>
        <dbReference type="EMBL" id="KAK7871209.1"/>
    </source>
</evidence>
<accession>A0AAN9WCI3</accession>
<dbReference type="PANTHER" id="PTHR24379">
    <property type="entry name" value="KRAB AND ZINC FINGER DOMAIN-CONTAINING"/>
    <property type="match status" value="1"/>
</dbReference>
<keyword evidence="4" id="KW-0862">Zinc</keyword>
<dbReference type="SUPFAM" id="SSF57667">
    <property type="entry name" value="beta-beta-alpha zinc fingers"/>
    <property type="match status" value="2"/>
</dbReference>
<evidence type="ECO:0000256" key="4">
    <source>
        <dbReference type="ARBA" id="ARBA00022833"/>
    </source>
</evidence>
<keyword evidence="1" id="KW-0479">Metal-binding</keyword>
<proteinExistence type="predicted"/>
<evidence type="ECO:0000259" key="6">
    <source>
        <dbReference type="PROSITE" id="PS50157"/>
    </source>
</evidence>
<comment type="caution">
    <text evidence="7">The sequence shown here is derived from an EMBL/GenBank/DDBJ whole genome shotgun (WGS) entry which is preliminary data.</text>
</comment>
<dbReference type="InterPro" id="IPR013087">
    <property type="entry name" value="Znf_C2H2_type"/>
</dbReference>
<dbReference type="Gene3D" id="3.30.160.60">
    <property type="entry name" value="Classic Zinc Finger"/>
    <property type="match status" value="3"/>
</dbReference>
<evidence type="ECO:0000256" key="2">
    <source>
        <dbReference type="ARBA" id="ARBA00022737"/>
    </source>
</evidence>
<protein>
    <recommendedName>
        <fullName evidence="6">C2H2-type domain-containing protein</fullName>
    </recommendedName>
</protein>
<reference evidence="7 8" key="1">
    <citation type="submission" date="2024-03" db="EMBL/GenBank/DDBJ databases">
        <title>The genome assembly and annotation of the cricket Gryllus longicercus Weissman &amp; Gray.</title>
        <authorList>
            <person name="Szrajer S."/>
            <person name="Gray D."/>
            <person name="Ylla G."/>
        </authorList>
    </citation>
    <scope>NUCLEOTIDE SEQUENCE [LARGE SCALE GENOMIC DNA]</scope>
    <source>
        <strain evidence="7">DAG 2021-001</strain>
        <tissue evidence="7">Whole body minus gut</tissue>
    </source>
</reference>
<feature type="domain" description="C2H2-type" evidence="6">
    <location>
        <begin position="67"/>
        <end position="94"/>
    </location>
</feature>
<dbReference type="SMART" id="SM00355">
    <property type="entry name" value="ZnF_C2H2"/>
    <property type="match status" value="4"/>
</dbReference>
<dbReference type="AlphaFoldDB" id="A0AAN9WCI3"/>
<keyword evidence="8" id="KW-1185">Reference proteome</keyword>
<gene>
    <name evidence="7" type="ORF">R5R35_001075</name>
</gene>
<evidence type="ECO:0000256" key="1">
    <source>
        <dbReference type="ARBA" id="ARBA00022723"/>
    </source>
</evidence>
<dbReference type="Pfam" id="PF00096">
    <property type="entry name" value="zf-C2H2"/>
    <property type="match status" value="2"/>
</dbReference>
<evidence type="ECO:0000313" key="8">
    <source>
        <dbReference type="Proteomes" id="UP001378592"/>
    </source>
</evidence>
<name>A0AAN9WCI3_9ORTH</name>
<feature type="domain" description="C2H2-type" evidence="6">
    <location>
        <begin position="39"/>
        <end position="66"/>
    </location>
</feature>
<evidence type="ECO:0000256" key="5">
    <source>
        <dbReference type="PROSITE-ProRule" id="PRU00042"/>
    </source>
</evidence>
<dbReference type="Proteomes" id="UP001378592">
    <property type="component" value="Unassembled WGS sequence"/>
</dbReference>
<keyword evidence="2" id="KW-0677">Repeat</keyword>
<keyword evidence="3 5" id="KW-0863">Zinc-finger</keyword>
<sequence length="141" mass="16782">MKCVCNRWRVNFECPDCERTFGCRVAFNEHRHTHVTGRHECYICHARFSRSEYLGMHMRVHRVDAPLRCKVCNATFARRAPLLLHLLVHTEERPFRCEFCQRRFAEHRPWLEHVQMHRLRAHMDNQSYAVAAAQGRPSPAS</sequence>
<feature type="domain" description="C2H2-type" evidence="6">
    <location>
        <begin position="12"/>
        <end position="39"/>
    </location>
</feature>
<dbReference type="PROSITE" id="PS50157">
    <property type="entry name" value="ZINC_FINGER_C2H2_2"/>
    <property type="match status" value="3"/>
</dbReference>
<dbReference type="PANTHER" id="PTHR24379:SF121">
    <property type="entry name" value="C2H2-TYPE DOMAIN-CONTAINING PROTEIN"/>
    <property type="match status" value="1"/>
</dbReference>
<dbReference type="InterPro" id="IPR036236">
    <property type="entry name" value="Znf_C2H2_sf"/>
</dbReference>
<evidence type="ECO:0000256" key="3">
    <source>
        <dbReference type="ARBA" id="ARBA00022771"/>
    </source>
</evidence>
<dbReference type="GO" id="GO:0008270">
    <property type="term" value="F:zinc ion binding"/>
    <property type="evidence" value="ECO:0007669"/>
    <property type="project" value="UniProtKB-KW"/>
</dbReference>